<organism evidence="1 2">
    <name type="scientific">Vespula squamosa</name>
    <name type="common">Southern yellow jacket</name>
    <name type="synonym">Wasp</name>
    <dbReference type="NCBI Taxonomy" id="30214"/>
    <lineage>
        <taxon>Eukaryota</taxon>
        <taxon>Metazoa</taxon>
        <taxon>Ecdysozoa</taxon>
        <taxon>Arthropoda</taxon>
        <taxon>Hexapoda</taxon>
        <taxon>Insecta</taxon>
        <taxon>Pterygota</taxon>
        <taxon>Neoptera</taxon>
        <taxon>Endopterygota</taxon>
        <taxon>Hymenoptera</taxon>
        <taxon>Apocrita</taxon>
        <taxon>Aculeata</taxon>
        <taxon>Vespoidea</taxon>
        <taxon>Vespidae</taxon>
        <taxon>Vespinae</taxon>
        <taxon>Vespula</taxon>
    </lineage>
</organism>
<comment type="caution">
    <text evidence="1">The sequence shown here is derived from an EMBL/GenBank/DDBJ whole genome shotgun (WGS) entry which is preliminary data.</text>
</comment>
<proteinExistence type="predicted"/>
<sequence>MRTTTCELWIHKKIFFTKPLNFLLKIAIDFKNVKSRKTFCNFHRSFYDTKIMEKKEKDK</sequence>
<dbReference type="EMBL" id="JAUDFV010000166">
    <property type="protein sequence ID" value="KAL2712573.1"/>
    <property type="molecule type" value="Genomic_DNA"/>
</dbReference>
<dbReference type="Proteomes" id="UP001607302">
    <property type="component" value="Unassembled WGS sequence"/>
</dbReference>
<reference evidence="1 2" key="1">
    <citation type="journal article" date="2024" name="Ann. Entomol. Soc. Am.">
        <title>Genomic analyses of the southern and eastern yellowjacket wasps (Hymenoptera: Vespidae) reveal evolutionary signatures of social life.</title>
        <authorList>
            <person name="Catto M.A."/>
            <person name="Caine P.B."/>
            <person name="Orr S.E."/>
            <person name="Hunt B.G."/>
            <person name="Goodisman M.A.D."/>
        </authorList>
    </citation>
    <scope>NUCLEOTIDE SEQUENCE [LARGE SCALE GENOMIC DNA]</scope>
    <source>
        <strain evidence="1">233</strain>
        <tissue evidence="1">Head and thorax</tissue>
    </source>
</reference>
<gene>
    <name evidence="1" type="ORF">V1478_018096</name>
</gene>
<keyword evidence="2" id="KW-1185">Reference proteome</keyword>
<accession>A0ABD1ZW31</accession>
<protein>
    <submittedName>
        <fullName evidence="1">Uncharacterized protein</fullName>
    </submittedName>
</protein>
<dbReference type="AlphaFoldDB" id="A0ABD1ZW31"/>
<evidence type="ECO:0000313" key="2">
    <source>
        <dbReference type="Proteomes" id="UP001607302"/>
    </source>
</evidence>
<name>A0ABD1ZW31_VESSQ</name>
<evidence type="ECO:0000313" key="1">
    <source>
        <dbReference type="EMBL" id="KAL2712573.1"/>
    </source>
</evidence>